<feature type="coiled-coil region" evidence="3">
    <location>
        <begin position="248"/>
        <end position="275"/>
    </location>
</feature>
<keyword evidence="6" id="KW-1185">Reference proteome</keyword>
<dbReference type="PANTHER" id="PTHR34216:SF3">
    <property type="entry name" value="POLY-BETA-1,6-N-ACETYL-D-GLUCOSAMINE N-DEACETYLASE"/>
    <property type="match status" value="1"/>
</dbReference>
<dbReference type="InterPro" id="IPR002509">
    <property type="entry name" value="NODB_dom"/>
</dbReference>
<name>D3DI77_HYDTT</name>
<evidence type="ECO:0000256" key="2">
    <source>
        <dbReference type="ARBA" id="ARBA00022729"/>
    </source>
</evidence>
<dbReference type="PROSITE" id="PS51677">
    <property type="entry name" value="NODB"/>
    <property type="match status" value="1"/>
</dbReference>
<dbReference type="InterPro" id="IPR051398">
    <property type="entry name" value="Polysacch_Deacetylase"/>
</dbReference>
<keyword evidence="2" id="KW-0732">Signal</keyword>
<dbReference type="RefSeq" id="WP_012963709.1">
    <property type="nucleotide sequence ID" value="NC_013799.1"/>
</dbReference>
<dbReference type="Gene3D" id="3.20.20.370">
    <property type="entry name" value="Glycoside hydrolase/deacetylase"/>
    <property type="match status" value="1"/>
</dbReference>
<dbReference type="GO" id="GO:0005975">
    <property type="term" value="P:carbohydrate metabolic process"/>
    <property type="evidence" value="ECO:0007669"/>
    <property type="project" value="InterPro"/>
</dbReference>
<evidence type="ECO:0000259" key="4">
    <source>
        <dbReference type="PROSITE" id="PS51677"/>
    </source>
</evidence>
<accession>D3DI77</accession>
<evidence type="ECO:0000313" key="5">
    <source>
        <dbReference type="EMBL" id="BAI69529.1"/>
    </source>
</evidence>
<protein>
    <submittedName>
        <fullName evidence="5">Polysaccharide deacetylase</fullName>
    </submittedName>
</protein>
<dbReference type="PANTHER" id="PTHR34216">
    <property type="match status" value="1"/>
</dbReference>
<evidence type="ECO:0000256" key="3">
    <source>
        <dbReference type="SAM" id="Coils"/>
    </source>
</evidence>
<feature type="domain" description="NodB homology" evidence="4">
    <location>
        <begin position="55"/>
        <end position="342"/>
    </location>
</feature>
<reference evidence="5 6" key="1">
    <citation type="journal article" date="2010" name="J. Bacteriol.">
        <title>Complete genome sequence of the thermophilic, obligately chemolithoautotrophic hydrogen-oxidizing bacterium Hydrogenobacter thermophilus TK-6.</title>
        <authorList>
            <person name="Arai H."/>
            <person name="Kanbe H."/>
            <person name="Ishii M."/>
            <person name="Igarashi Y."/>
        </authorList>
    </citation>
    <scope>NUCLEOTIDE SEQUENCE [LARGE SCALE GENOMIC DNA]</scope>
    <source>
        <strain evidence="6">DSM 6534 / IAM 12695 / TK-6 [Tokyo]</strain>
    </source>
</reference>
<dbReference type="GO" id="GO:0016810">
    <property type="term" value="F:hydrolase activity, acting on carbon-nitrogen (but not peptide) bonds"/>
    <property type="evidence" value="ECO:0007669"/>
    <property type="project" value="InterPro"/>
</dbReference>
<sequence>MILVLLYHKVIKYPTFDLWWKTFDLQLCIIKRLFKVITLDDVVYLVSEGKHPKYPSVAITFDDGYADNYIYAYPLLKKHGLRATIFVASSRVLKEEGKRKTLEDYWKAKASFSELYSPKNMWQANYEFLKEGKSQDFLSQEELCSMGDVFDIGWHSKYHTKDFCEERLLDFYDGKSWHWSLLHAYGEEPKMGFPIFPMKGSLSIRRGRLREEVRAFLRDLPSDILRKRGWKEWLRQELLKNFDKLLEFEKEEERIRRVEKEIDESLRELEEMTGKRIIHSAYPFGDYDELLRNMLSQRFLSAFTTQKRTIKYGEDKYLIPRVTVPKDMWSFLVILAKFLRNL</sequence>
<dbReference type="InterPro" id="IPR011330">
    <property type="entry name" value="Glyco_hydro/deAcase_b/a-brl"/>
</dbReference>
<dbReference type="KEGG" id="hte:Hydth_1065"/>
<dbReference type="CDD" id="cd10969">
    <property type="entry name" value="CE4_Ecf1_like_5s"/>
    <property type="match status" value="1"/>
</dbReference>
<dbReference type="EMBL" id="AP011112">
    <property type="protein sequence ID" value="BAI69529.1"/>
    <property type="molecule type" value="Genomic_DNA"/>
</dbReference>
<dbReference type="Proteomes" id="UP000002574">
    <property type="component" value="Chromosome"/>
</dbReference>
<organism evidence="5 6">
    <name type="scientific">Hydrogenobacter thermophilus (strain DSM 6534 / IAM 12695 / TK-6)</name>
    <dbReference type="NCBI Taxonomy" id="608538"/>
    <lineage>
        <taxon>Bacteria</taxon>
        <taxon>Pseudomonadati</taxon>
        <taxon>Aquificota</taxon>
        <taxon>Aquificia</taxon>
        <taxon>Aquificales</taxon>
        <taxon>Aquificaceae</taxon>
        <taxon>Hydrogenobacter</taxon>
    </lineage>
</organism>
<evidence type="ECO:0000256" key="1">
    <source>
        <dbReference type="ARBA" id="ARBA00004613"/>
    </source>
</evidence>
<proteinExistence type="predicted"/>
<evidence type="ECO:0000313" key="6">
    <source>
        <dbReference type="Proteomes" id="UP000002574"/>
    </source>
</evidence>
<dbReference type="Pfam" id="PF01522">
    <property type="entry name" value="Polysacc_deac_1"/>
    <property type="match status" value="1"/>
</dbReference>
<dbReference type="SUPFAM" id="SSF88713">
    <property type="entry name" value="Glycoside hydrolase/deacetylase"/>
    <property type="match status" value="1"/>
</dbReference>
<dbReference type="GO" id="GO:0005576">
    <property type="term" value="C:extracellular region"/>
    <property type="evidence" value="ECO:0007669"/>
    <property type="project" value="UniProtKB-SubCell"/>
</dbReference>
<dbReference type="AlphaFoldDB" id="D3DI77"/>
<keyword evidence="3" id="KW-0175">Coiled coil</keyword>
<dbReference type="KEGG" id="hth:HTH_1071"/>
<dbReference type="eggNOG" id="COG0726">
    <property type="taxonomic scope" value="Bacteria"/>
</dbReference>
<comment type="subcellular location">
    <subcellularLocation>
        <location evidence="1">Secreted</location>
    </subcellularLocation>
</comment>
<gene>
    <name evidence="5" type="ordered locus">HTH_1071</name>
</gene>
<dbReference type="STRING" id="608538.HTH_1071"/>
<dbReference type="OrthoDB" id="9778320at2"/>
<dbReference type="PATRIC" id="fig|608538.5.peg.1087"/>